<dbReference type="AlphaFoldDB" id="A0A1I2GIC3"/>
<reference evidence="2" key="1">
    <citation type="submission" date="2016-10" db="EMBL/GenBank/DDBJ databases">
        <authorList>
            <person name="Varghese N."/>
            <person name="Submissions S."/>
        </authorList>
    </citation>
    <scope>NUCLEOTIDE SEQUENCE [LARGE SCALE GENOMIC DNA]</scope>
    <source>
        <strain evidence="2">CGMCC 1.10223</strain>
    </source>
</reference>
<proteinExistence type="predicted"/>
<keyword evidence="2" id="KW-1185">Reference proteome</keyword>
<name>A0A1I2GIC3_9BACL</name>
<evidence type="ECO:0000313" key="1">
    <source>
        <dbReference type="EMBL" id="SFF17624.1"/>
    </source>
</evidence>
<organism evidence="1 2">
    <name type="scientific">Paenibacillus algorifonticola</name>
    <dbReference type="NCBI Taxonomy" id="684063"/>
    <lineage>
        <taxon>Bacteria</taxon>
        <taxon>Bacillati</taxon>
        <taxon>Bacillota</taxon>
        <taxon>Bacilli</taxon>
        <taxon>Bacillales</taxon>
        <taxon>Paenibacillaceae</taxon>
        <taxon>Paenibacillus</taxon>
    </lineage>
</organism>
<dbReference type="OrthoDB" id="2629678at2"/>
<protein>
    <submittedName>
        <fullName evidence="1">Uncharacterized protein</fullName>
    </submittedName>
</protein>
<dbReference type="Proteomes" id="UP000183410">
    <property type="component" value="Unassembled WGS sequence"/>
</dbReference>
<accession>A0A1I2GIC3</accession>
<dbReference type="RefSeq" id="WP_046233358.1">
    <property type="nucleotide sequence ID" value="NZ_FONN01000016.1"/>
</dbReference>
<dbReference type="EMBL" id="FONN01000016">
    <property type="protein sequence ID" value="SFF17624.1"/>
    <property type="molecule type" value="Genomic_DNA"/>
</dbReference>
<sequence>MGMDFTAYQAHYLDQAGIHQFFEDLTQTELHFPAIHTFIQEIIRQNPTDNREWRLFFDDSTATHVISGPGGFGLTLSEKVCLFDHFIRWGAFLVNHKAQLVLRNVCYELKAFFKSSYVIYVPDNAAMESVIMDFLWKDQNRDIGYMKDWLLKNCGMPKDKIRAIYKNQGQSWVSDGYYIDYFQDFKSL</sequence>
<evidence type="ECO:0000313" key="2">
    <source>
        <dbReference type="Proteomes" id="UP000183410"/>
    </source>
</evidence>
<gene>
    <name evidence="1" type="ORF">SAMN04487969_116123</name>
</gene>